<dbReference type="InterPro" id="IPR000644">
    <property type="entry name" value="CBS_dom"/>
</dbReference>
<protein>
    <submittedName>
        <fullName evidence="4">CBS domain-containing protein</fullName>
    </submittedName>
</protein>
<dbReference type="InterPro" id="IPR051257">
    <property type="entry name" value="Diverse_CBS-Domain"/>
</dbReference>
<evidence type="ECO:0000259" key="3">
    <source>
        <dbReference type="PROSITE" id="PS51371"/>
    </source>
</evidence>
<comment type="caution">
    <text evidence="4">The sequence shown here is derived from an EMBL/GenBank/DDBJ whole genome shotgun (WGS) entry which is preliminary data.</text>
</comment>
<proteinExistence type="predicted"/>
<keyword evidence="1 2" id="KW-0129">CBS domain</keyword>
<dbReference type="SMART" id="SM00116">
    <property type="entry name" value="CBS"/>
    <property type="match status" value="2"/>
</dbReference>
<keyword evidence="5" id="KW-1185">Reference proteome</keyword>
<dbReference type="PANTHER" id="PTHR43080">
    <property type="entry name" value="CBS DOMAIN-CONTAINING PROTEIN CBSX3, MITOCHONDRIAL"/>
    <property type="match status" value="1"/>
</dbReference>
<evidence type="ECO:0000313" key="5">
    <source>
        <dbReference type="Proteomes" id="UP000805085"/>
    </source>
</evidence>
<dbReference type="Proteomes" id="UP000805085">
    <property type="component" value="Unassembled WGS sequence"/>
</dbReference>
<feature type="domain" description="CBS" evidence="3">
    <location>
        <begin position="81"/>
        <end position="132"/>
    </location>
</feature>
<evidence type="ECO:0000256" key="2">
    <source>
        <dbReference type="PROSITE-ProRule" id="PRU00703"/>
    </source>
</evidence>
<organism evidence="4 5">
    <name type="scientific">Winogradskyella litoriviva</name>
    <dbReference type="NCBI Taxonomy" id="1220182"/>
    <lineage>
        <taxon>Bacteria</taxon>
        <taxon>Pseudomonadati</taxon>
        <taxon>Bacteroidota</taxon>
        <taxon>Flavobacteriia</taxon>
        <taxon>Flavobacteriales</taxon>
        <taxon>Flavobacteriaceae</taxon>
        <taxon>Winogradskyella</taxon>
    </lineage>
</organism>
<dbReference type="SUPFAM" id="SSF54631">
    <property type="entry name" value="CBS-domain pair"/>
    <property type="match status" value="1"/>
</dbReference>
<dbReference type="InterPro" id="IPR046342">
    <property type="entry name" value="CBS_dom_sf"/>
</dbReference>
<evidence type="ECO:0000256" key="1">
    <source>
        <dbReference type="ARBA" id="ARBA00023122"/>
    </source>
</evidence>
<dbReference type="RefSeq" id="WP_173300755.1">
    <property type="nucleotide sequence ID" value="NZ_JABRWQ010000003.1"/>
</dbReference>
<name>A0ABX2E3Q2_9FLAO</name>
<sequence>MKSAPISSIMTKNVVCVSPEQKIIDVKHIYEKKKFHHHIPVTEHGNLIGMVSLIDFMYKIKGAGLSDDNAIYNELTVKDIMTHKPYAVSPETSINEVAEEFAKGRYHAIPIIKQQSVVGIVSTADMIRYYLK</sequence>
<dbReference type="PROSITE" id="PS51371">
    <property type="entry name" value="CBS"/>
    <property type="match status" value="2"/>
</dbReference>
<dbReference type="EMBL" id="JABRWQ010000003">
    <property type="protein sequence ID" value="NRD23120.1"/>
    <property type="molecule type" value="Genomic_DNA"/>
</dbReference>
<accession>A0ABX2E3Q2</accession>
<dbReference type="Pfam" id="PF00571">
    <property type="entry name" value="CBS"/>
    <property type="match status" value="2"/>
</dbReference>
<dbReference type="Gene3D" id="3.10.580.10">
    <property type="entry name" value="CBS-domain"/>
    <property type="match status" value="2"/>
</dbReference>
<reference evidence="4 5" key="1">
    <citation type="journal article" date="2015" name="Int. J. Syst. Evol. Microbiol.">
        <title>Winogradskyella litoriviva sp. nov., isolated from coastal seawater.</title>
        <authorList>
            <person name="Nedashkovskaya O.I."/>
            <person name="Kukhlevskiy A.D."/>
            <person name="Zhukova N.V."/>
            <person name="Kim S.J."/>
            <person name="Rhee S.K."/>
            <person name="Mikhailov V.V."/>
        </authorList>
    </citation>
    <scope>NUCLEOTIDE SEQUENCE [LARGE SCALE GENOMIC DNA]</scope>
    <source>
        <strain evidence="4 5">KMM6491</strain>
    </source>
</reference>
<dbReference type="PANTHER" id="PTHR43080:SF26">
    <property type="entry name" value="REGULATORY PROTEIN"/>
    <property type="match status" value="1"/>
</dbReference>
<feature type="domain" description="CBS" evidence="3">
    <location>
        <begin position="10"/>
        <end position="69"/>
    </location>
</feature>
<gene>
    <name evidence="4" type="ORF">HNV10_07705</name>
</gene>
<evidence type="ECO:0000313" key="4">
    <source>
        <dbReference type="EMBL" id="NRD23120.1"/>
    </source>
</evidence>